<dbReference type="Proteomes" id="UP000799439">
    <property type="component" value="Unassembled WGS sequence"/>
</dbReference>
<protein>
    <submittedName>
        <fullName evidence="3">CIA30-domain-containing protein</fullName>
    </submittedName>
</protein>
<dbReference type="PANTHER" id="PTHR13194:SF19">
    <property type="entry name" value="NAD(P)-BINDING ROSSMANN-FOLD SUPERFAMILY PROTEIN"/>
    <property type="match status" value="1"/>
</dbReference>
<keyword evidence="4" id="KW-1185">Reference proteome</keyword>
<feature type="domain" description="NADH:ubiquinone oxidoreductase intermediate-associated protein 30" evidence="2">
    <location>
        <begin position="22"/>
        <end position="182"/>
    </location>
</feature>
<evidence type="ECO:0000313" key="3">
    <source>
        <dbReference type="EMBL" id="KAF2157702.1"/>
    </source>
</evidence>
<organism evidence="3 4">
    <name type="scientific">Myriangium duriaei CBS 260.36</name>
    <dbReference type="NCBI Taxonomy" id="1168546"/>
    <lineage>
        <taxon>Eukaryota</taxon>
        <taxon>Fungi</taxon>
        <taxon>Dikarya</taxon>
        <taxon>Ascomycota</taxon>
        <taxon>Pezizomycotina</taxon>
        <taxon>Dothideomycetes</taxon>
        <taxon>Dothideomycetidae</taxon>
        <taxon>Myriangiales</taxon>
        <taxon>Myriangiaceae</taxon>
        <taxon>Myriangium</taxon>
    </lineage>
</organism>
<evidence type="ECO:0000313" key="4">
    <source>
        <dbReference type="Proteomes" id="UP000799439"/>
    </source>
</evidence>
<dbReference type="OrthoDB" id="426386at2759"/>
<dbReference type="EMBL" id="ML996081">
    <property type="protein sequence ID" value="KAF2157702.1"/>
    <property type="molecule type" value="Genomic_DNA"/>
</dbReference>
<dbReference type="GO" id="GO:0051082">
    <property type="term" value="F:unfolded protein binding"/>
    <property type="evidence" value="ECO:0007669"/>
    <property type="project" value="TreeGrafter"/>
</dbReference>
<evidence type="ECO:0000259" key="2">
    <source>
        <dbReference type="Pfam" id="PF08547"/>
    </source>
</evidence>
<reference evidence="3" key="1">
    <citation type="journal article" date="2020" name="Stud. Mycol.">
        <title>101 Dothideomycetes genomes: a test case for predicting lifestyles and emergence of pathogens.</title>
        <authorList>
            <person name="Haridas S."/>
            <person name="Albert R."/>
            <person name="Binder M."/>
            <person name="Bloem J."/>
            <person name="Labutti K."/>
            <person name="Salamov A."/>
            <person name="Andreopoulos B."/>
            <person name="Baker S."/>
            <person name="Barry K."/>
            <person name="Bills G."/>
            <person name="Bluhm B."/>
            <person name="Cannon C."/>
            <person name="Castanera R."/>
            <person name="Culley D."/>
            <person name="Daum C."/>
            <person name="Ezra D."/>
            <person name="Gonzalez J."/>
            <person name="Henrissat B."/>
            <person name="Kuo A."/>
            <person name="Liang C."/>
            <person name="Lipzen A."/>
            <person name="Lutzoni F."/>
            <person name="Magnuson J."/>
            <person name="Mondo S."/>
            <person name="Nolan M."/>
            <person name="Ohm R."/>
            <person name="Pangilinan J."/>
            <person name="Park H.-J."/>
            <person name="Ramirez L."/>
            <person name="Alfaro M."/>
            <person name="Sun H."/>
            <person name="Tritt A."/>
            <person name="Yoshinaga Y."/>
            <person name="Zwiers L.-H."/>
            <person name="Turgeon B."/>
            <person name="Goodwin S."/>
            <person name="Spatafora J."/>
            <person name="Crous P."/>
            <person name="Grigoriev I."/>
        </authorList>
    </citation>
    <scope>NUCLEOTIDE SEQUENCE</scope>
    <source>
        <strain evidence="3">CBS 260.36</strain>
    </source>
</reference>
<comment type="caution">
    <text evidence="3">The sequence shown here is derived from an EMBL/GenBank/DDBJ whole genome shotgun (WGS) entry which is preliminary data.</text>
</comment>
<gene>
    <name evidence="3" type="ORF">K461DRAFT_273921</name>
</gene>
<dbReference type="Pfam" id="PF08547">
    <property type="entry name" value="CIA30"/>
    <property type="match status" value="1"/>
</dbReference>
<sequence>MTKAGSRVIHNLFGGSGSWRSGDWTASDDRVRGGKSESHFESSGEIGRFYGDLDIETLGGAGFASQRTAGDDKTWDLSEYDGIQLDITKGDDKRYTLILKDELLPPNPTNGREQSTTSYEYAFHTKDLDLPTTVQIPWASFQPTYRGREQKDAKPLDKSRIKRLSLMMRSFFGTQKGPFSISLRSISAYSVAGLRDLEACSHNNANTRRWSTPLTLGFVTLLTVAAVHTLYKRWSR</sequence>
<proteinExistence type="inferred from homology"/>
<dbReference type="InterPro" id="IPR008979">
    <property type="entry name" value="Galactose-bd-like_sf"/>
</dbReference>
<dbReference type="GO" id="GO:0010257">
    <property type="term" value="P:NADH dehydrogenase complex assembly"/>
    <property type="evidence" value="ECO:0007669"/>
    <property type="project" value="TreeGrafter"/>
</dbReference>
<evidence type="ECO:0000256" key="1">
    <source>
        <dbReference type="ARBA" id="ARBA00007884"/>
    </source>
</evidence>
<comment type="similarity">
    <text evidence="1">Belongs to the CIA30 family.</text>
</comment>
<dbReference type="PANTHER" id="PTHR13194">
    <property type="entry name" value="COMPLEX I INTERMEDIATE-ASSOCIATED PROTEIN 30"/>
    <property type="match status" value="1"/>
</dbReference>
<name>A0A9P4J9B1_9PEZI</name>
<accession>A0A9P4J9B1</accession>
<dbReference type="InterPro" id="IPR013857">
    <property type="entry name" value="NADH-UbQ_OxRdtase-assoc_prot30"/>
</dbReference>
<dbReference type="InterPro" id="IPR039131">
    <property type="entry name" value="NDUFAF1"/>
</dbReference>
<dbReference type="AlphaFoldDB" id="A0A9P4J9B1"/>
<dbReference type="SUPFAM" id="SSF49785">
    <property type="entry name" value="Galactose-binding domain-like"/>
    <property type="match status" value="1"/>
</dbReference>